<dbReference type="GO" id="GO:0004712">
    <property type="term" value="F:protein serine/threonine/tyrosine kinase activity"/>
    <property type="evidence" value="ECO:0007669"/>
    <property type="project" value="TreeGrafter"/>
</dbReference>
<dbReference type="Proteomes" id="UP000663855">
    <property type="component" value="Unassembled WGS sequence"/>
</dbReference>
<keyword evidence="2" id="KW-0808">Transferase</keyword>
<dbReference type="OrthoDB" id="20524at2759"/>
<name>A0A816F4J0_9BILA</name>
<keyword evidence="17" id="KW-1185">Reference proteome</keyword>
<dbReference type="GO" id="GO:0033316">
    <property type="term" value="P:meiotic spindle assembly checkpoint signaling"/>
    <property type="evidence" value="ECO:0007669"/>
    <property type="project" value="TreeGrafter"/>
</dbReference>
<evidence type="ECO:0000313" key="13">
    <source>
        <dbReference type="EMBL" id="CAF3766573.1"/>
    </source>
</evidence>
<dbReference type="GO" id="GO:0004674">
    <property type="term" value="F:protein serine/threonine kinase activity"/>
    <property type="evidence" value="ECO:0007669"/>
    <property type="project" value="UniProtKB-KW"/>
</dbReference>
<keyword evidence="1" id="KW-0723">Serine/threonine-protein kinase</keyword>
<dbReference type="EMBL" id="CAJOBI010000658">
    <property type="protein sequence ID" value="CAF3837638.1"/>
    <property type="molecule type" value="Genomic_DNA"/>
</dbReference>
<evidence type="ECO:0000313" key="17">
    <source>
        <dbReference type="Proteomes" id="UP000663866"/>
    </source>
</evidence>
<organism evidence="9 16">
    <name type="scientific">Rotaria magnacalcarata</name>
    <dbReference type="NCBI Taxonomy" id="392030"/>
    <lineage>
        <taxon>Eukaryota</taxon>
        <taxon>Metazoa</taxon>
        <taxon>Spiralia</taxon>
        <taxon>Gnathifera</taxon>
        <taxon>Rotifera</taxon>
        <taxon>Eurotatoria</taxon>
        <taxon>Bdelloidea</taxon>
        <taxon>Philodinida</taxon>
        <taxon>Philodinidae</taxon>
        <taxon>Rotaria</taxon>
    </lineage>
</organism>
<feature type="domain" description="Protein kinase" evidence="7">
    <location>
        <begin position="13"/>
        <end position="282"/>
    </location>
</feature>
<keyword evidence="4" id="KW-0418">Kinase</keyword>
<dbReference type="PROSITE" id="PS50011">
    <property type="entry name" value="PROTEIN_KINASE_DOM"/>
    <property type="match status" value="1"/>
</dbReference>
<evidence type="ECO:0000313" key="12">
    <source>
        <dbReference type="EMBL" id="CAF3748230.1"/>
    </source>
</evidence>
<evidence type="ECO:0000313" key="11">
    <source>
        <dbReference type="EMBL" id="CAF2154701.1"/>
    </source>
</evidence>
<accession>A0A816F4J0</accession>
<protein>
    <recommendedName>
        <fullName evidence="7">Protein kinase domain-containing protein</fullName>
    </recommendedName>
</protein>
<evidence type="ECO:0000256" key="2">
    <source>
        <dbReference type="ARBA" id="ARBA00022679"/>
    </source>
</evidence>
<evidence type="ECO:0000313" key="15">
    <source>
        <dbReference type="EMBL" id="CAF3889785.1"/>
    </source>
</evidence>
<dbReference type="Proteomes" id="UP000676336">
    <property type="component" value="Unassembled WGS sequence"/>
</dbReference>
<dbReference type="EMBL" id="CAJOBG010000147">
    <property type="protein sequence ID" value="CAF3766573.1"/>
    <property type="molecule type" value="Genomic_DNA"/>
</dbReference>
<dbReference type="Proteomes" id="UP000681967">
    <property type="component" value="Unassembled WGS sequence"/>
</dbReference>
<dbReference type="EMBL" id="CAJOBJ010001652">
    <property type="protein sequence ID" value="CAF3889785.1"/>
    <property type="molecule type" value="Genomic_DNA"/>
</dbReference>
<evidence type="ECO:0000256" key="5">
    <source>
        <dbReference type="ARBA" id="ARBA00022840"/>
    </source>
</evidence>
<keyword evidence="5 6" id="KW-0067">ATP-binding</keyword>
<evidence type="ECO:0000259" key="7">
    <source>
        <dbReference type="PROSITE" id="PS50011"/>
    </source>
</evidence>
<dbReference type="SUPFAM" id="SSF56112">
    <property type="entry name" value="Protein kinase-like (PK-like)"/>
    <property type="match status" value="1"/>
</dbReference>
<dbReference type="EMBL" id="CAJNOV010011887">
    <property type="protein sequence ID" value="CAF1468098.1"/>
    <property type="molecule type" value="Genomic_DNA"/>
</dbReference>
<dbReference type="InterPro" id="IPR017441">
    <property type="entry name" value="Protein_kinase_ATP_BS"/>
</dbReference>
<dbReference type="EMBL" id="CAJNRE010017435">
    <property type="protein sequence ID" value="CAF2154701.1"/>
    <property type="molecule type" value="Genomic_DNA"/>
</dbReference>
<dbReference type="Proteomes" id="UP000681720">
    <property type="component" value="Unassembled WGS sequence"/>
</dbReference>
<dbReference type="AlphaFoldDB" id="A0A816F4J0"/>
<proteinExistence type="predicted"/>
<reference evidence="9" key="1">
    <citation type="submission" date="2021-02" db="EMBL/GenBank/DDBJ databases">
        <authorList>
            <person name="Nowell W R."/>
        </authorList>
    </citation>
    <scope>NUCLEOTIDE SEQUENCE</scope>
</reference>
<dbReference type="GO" id="GO:0034501">
    <property type="term" value="P:protein localization to kinetochore"/>
    <property type="evidence" value="ECO:0007669"/>
    <property type="project" value="TreeGrafter"/>
</dbReference>
<dbReference type="PANTHER" id="PTHR22974:SF21">
    <property type="entry name" value="DUAL SPECIFICITY PROTEIN KINASE TTK"/>
    <property type="match status" value="1"/>
</dbReference>
<dbReference type="EMBL" id="CAJNRF010000774">
    <property type="protein sequence ID" value="CAF1980150.1"/>
    <property type="molecule type" value="Genomic_DNA"/>
</dbReference>
<dbReference type="Pfam" id="PF00069">
    <property type="entry name" value="Pkinase"/>
    <property type="match status" value="1"/>
</dbReference>
<dbReference type="Proteomes" id="UP000663824">
    <property type="component" value="Unassembled WGS sequence"/>
</dbReference>
<sequence length="286" mass="32816">MIGKRIFVSDIPYTIEGKIGHGLHSIVYGARDLYSGEYVAIKIISFTPGSASNQQLFQKELDMLLYLQELNPYVIRVFNYDYNERYGVIVMEYGKTLRDTFISYVISGKRMSPSLIHSFWSQMVQAIYYMHQIGIVHADCKPENFIQVGPGGTNLRLIDMGISFQLPANMTSRLQTAAGTPDYVSPEMVNTRVGLGAQSKYGYKSDIWALGIILFEMTFGFRPLQNLGGNRTKLTFLARLTKRDIVVPNHPDRDLYDIIRWCLRSNPRRRPTIEQILNHPYLTQKR</sequence>
<evidence type="ECO:0000256" key="6">
    <source>
        <dbReference type="PROSITE-ProRule" id="PRU10141"/>
    </source>
</evidence>
<gene>
    <name evidence="12" type="ORF">BYL167_LOCUS183</name>
    <name evidence="8" type="ORF">CJN711_LOCUS25499</name>
    <name evidence="15" type="ORF">GIL414_LOCUS5984</name>
    <name evidence="9" type="ORF">KQP761_LOCUS31435</name>
    <name evidence="11" type="ORF">MBJ925_LOCUS31926</name>
    <name evidence="13" type="ORF">OVN521_LOCUS1992</name>
    <name evidence="14" type="ORF">SMN809_LOCUS3247</name>
    <name evidence="10" type="ORF">WKI299_LOCUS3738</name>
</gene>
<evidence type="ECO:0000313" key="14">
    <source>
        <dbReference type="EMBL" id="CAF3837638.1"/>
    </source>
</evidence>
<dbReference type="EMBL" id="CAJNOW010017484">
    <property type="protein sequence ID" value="CAF1658078.1"/>
    <property type="molecule type" value="Genomic_DNA"/>
</dbReference>
<keyword evidence="3 6" id="KW-0547">Nucleotide-binding</keyword>
<dbReference type="Proteomes" id="UP000663856">
    <property type="component" value="Unassembled WGS sequence"/>
</dbReference>
<dbReference type="PROSITE" id="PS00107">
    <property type="entry name" value="PROTEIN_KINASE_ATP"/>
    <property type="match status" value="1"/>
</dbReference>
<comment type="caution">
    <text evidence="9">The sequence shown here is derived from an EMBL/GenBank/DDBJ whole genome shotgun (WGS) entry which is preliminary data.</text>
</comment>
<evidence type="ECO:0000313" key="10">
    <source>
        <dbReference type="EMBL" id="CAF1980150.1"/>
    </source>
</evidence>
<evidence type="ECO:0000256" key="1">
    <source>
        <dbReference type="ARBA" id="ARBA00022527"/>
    </source>
</evidence>
<feature type="binding site" evidence="6">
    <location>
        <position position="42"/>
    </location>
    <ligand>
        <name>ATP</name>
        <dbReference type="ChEBI" id="CHEBI:30616"/>
    </ligand>
</feature>
<dbReference type="PANTHER" id="PTHR22974">
    <property type="entry name" value="MIXED LINEAGE PROTEIN KINASE"/>
    <property type="match status" value="1"/>
</dbReference>
<dbReference type="EMBL" id="CAJOBH010000015">
    <property type="protein sequence ID" value="CAF3748230.1"/>
    <property type="molecule type" value="Genomic_DNA"/>
</dbReference>
<evidence type="ECO:0000313" key="16">
    <source>
        <dbReference type="Proteomes" id="UP000663834"/>
    </source>
</evidence>
<dbReference type="GO" id="GO:0005524">
    <property type="term" value="F:ATP binding"/>
    <property type="evidence" value="ECO:0007669"/>
    <property type="project" value="UniProtKB-UniRule"/>
</dbReference>
<dbReference type="InterPro" id="IPR011009">
    <property type="entry name" value="Kinase-like_dom_sf"/>
</dbReference>
<dbReference type="GO" id="GO:0000776">
    <property type="term" value="C:kinetochore"/>
    <property type="evidence" value="ECO:0007669"/>
    <property type="project" value="TreeGrafter"/>
</dbReference>
<evidence type="ECO:0000313" key="8">
    <source>
        <dbReference type="EMBL" id="CAF1468098.1"/>
    </source>
</evidence>
<dbReference type="Gene3D" id="1.10.510.10">
    <property type="entry name" value="Transferase(Phosphotransferase) domain 1"/>
    <property type="match status" value="1"/>
</dbReference>
<evidence type="ECO:0000256" key="3">
    <source>
        <dbReference type="ARBA" id="ARBA00022741"/>
    </source>
</evidence>
<dbReference type="InterPro" id="IPR000719">
    <property type="entry name" value="Prot_kinase_dom"/>
</dbReference>
<dbReference type="GO" id="GO:0007094">
    <property type="term" value="P:mitotic spindle assembly checkpoint signaling"/>
    <property type="evidence" value="ECO:0007669"/>
    <property type="project" value="TreeGrafter"/>
</dbReference>
<evidence type="ECO:0000256" key="4">
    <source>
        <dbReference type="ARBA" id="ARBA00022777"/>
    </source>
</evidence>
<evidence type="ECO:0000313" key="9">
    <source>
        <dbReference type="EMBL" id="CAF1658078.1"/>
    </source>
</evidence>
<dbReference type="Proteomes" id="UP000663866">
    <property type="component" value="Unassembled WGS sequence"/>
</dbReference>
<dbReference type="Proteomes" id="UP000663834">
    <property type="component" value="Unassembled WGS sequence"/>
</dbReference>
<dbReference type="GO" id="GO:0007059">
    <property type="term" value="P:chromosome segregation"/>
    <property type="evidence" value="ECO:0007669"/>
    <property type="project" value="TreeGrafter"/>
</dbReference>
<dbReference type="GO" id="GO:0005634">
    <property type="term" value="C:nucleus"/>
    <property type="evidence" value="ECO:0007669"/>
    <property type="project" value="TreeGrafter"/>
</dbReference>